<dbReference type="AlphaFoldDB" id="B3U4M5"/>
<dbReference type="HOGENOM" id="CLU_1493589_0_0_0"/>
<dbReference type="STRING" id="330214.NIDE1436"/>
<protein>
    <submittedName>
        <fullName evidence="1">Exported protein</fullName>
    </submittedName>
</protein>
<evidence type="ECO:0000313" key="1">
    <source>
        <dbReference type="EMBL" id="ACE75592.1"/>
    </source>
</evidence>
<dbReference type="EMBL" id="EU559167">
    <property type="protein sequence ID" value="ACE75592.1"/>
    <property type="molecule type" value="Genomic_DNA"/>
</dbReference>
<dbReference type="KEGG" id="nde:NIDE1436"/>
<name>B3U4M5_9BACT</name>
<reference evidence="2" key="3">
    <citation type="submission" date="2010-03" db="EMBL/GenBank/DDBJ databases">
        <authorList>
            <person name="Genoscope - CEA"/>
        </authorList>
    </citation>
    <scope>NUCLEOTIDE SEQUENCE</scope>
</reference>
<evidence type="ECO:0000313" key="2">
    <source>
        <dbReference type="EMBL" id="CBK41185.1"/>
    </source>
</evidence>
<keyword evidence="3" id="KW-1185">Reference proteome</keyword>
<evidence type="ECO:0000313" key="3">
    <source>
        <dbReference type="Proteomes" id="UP000001660"/>
    </source>
</evidence>
<proteinExistence type="predicted"/>
<reference evidence="2 3" key="2">
    <citation type="journal article" date="2010" name="Proc. Natl. Acad. Sci. U.S.A.">
        <title>A Nitrospira metagenome illuminates the physiology and evolution of globally important nitrite-oxidizing bacteria.</title>
        <authorList>
            <person name="Lucker S."/>
            <person name="Wagner M."/>
            <person name="Maixner F."/>
            <person name="Pelletier E."/>
            <person name="Koch H."/>
            <person name="Vacherie B."/>
            <person name="Rattei T."/>
            <person name="Sinninghe Damste J."/>
            <person name="Spieck E."/>
            <person name="Le Paslier D."/>
            <person name="Daims H."/>
        </authorList>
    </citation>
    <scope>NUCLEOTIDE SEQUENCE [LARGE SCALE GENOMIC DNA]</scope>
</reference>
<accession>B3U4M5</accession>
<reference evidence="1" key="1">
    <citation type="journal article" date="2008" name="Environ. Microbiol.">
        <title>Environmental genomics reveals a functional chlorite dismutase in the nitrite-oxidizing bacterium 'Candidatus Nitrospira defluvii'.</title>
        <authorList>
            <person name="Maixner F."/>
            <person name="Wagner M."/>
            <person name="Lucker S."/>
            <person name="Pelletier E."/>
            <person name="Schmitz-Esser S."/>
            <person name="Hace K."/>
            <person name="Spieck E."/>
            <person name="Konrat R."/>
            <person name="Le Paslier D."/>
            <person name="Daims H."/>
        </authorList>
    </citation>
    <scope>NUCLEOTIDE SEQUENCE</scope>
</reference>
<dbReference type="EMBL" id="FP929003">
    <property type="protein sequence ID" value="CBK41185.1"/>
    <property type="molecule type" value="Genomic_DNA"/>
</dbReference>
<dbReference type="Proteomes" id="UP000001660">
    <property type="component" value="Chromosome"/>
</dbReference>
<organism evidence="1">
    <name type="scientific">Nitrospira defluvii</name>
    <dbReference type="NCBI Taxonomy" id="330214"/>
    <lineage>
        <taxon>Bacteria</taxon>
        <taxon>Pseudomonadati</taxon>
        <taxon>Nitrospirota</taxon>
        <taxon>Nitrospiria</taxon>
        <taxon>Nitrospirales</taxon>
        <taxon>Nitrospiraceae</taxon>
        <taxon>Nitrospira</taxon>
    </lineage>
</organism>
<gene>
    <name evidence="2" type="ORF">NIDE1436</name>
</gene>
<sequence>MRSQTIAVGRVSLVLVLCGIGLLPTVSARAANPESVPLSDMRHIKKFVAVEVQTQGTAEKLGINGAELTDVTRATLLNKVPGIALESSSGPSSDAPERLNQLGFFTCEVWTVGEQYIAAYHVDCNAGSYTAQKTPGSLWNQAILGYGPRDEVSDAVRKGVRAMVELFANTFANARVDAGR</sequence>